<evidence type="ECO:0000313" key="2">
    <source>
        <dbReference type="WBParaSite" id="HNAJ_0001343001-mRNA-1"/>
    </source>
</evidence>
<evidence type="ECO:0000259" key="1">
    <source>
        <dbReference type="Pfam" id="PF00078"/>
    </source>
</evidence>
<organism evidence="2">
    <name type="scientific">Rodentolepis nana</name>
    <name type="common">Dwarf tapeworm</name>
    <name type="synonym">Hymenolepis nana</name>
    <dbReference type="NCBI Taxonomy" id="102285"/>
    <lineage>
        <taxon>Eukaryota</taxon>
        <taxon>Metazoa</taxon>
        <taxon>Spiralia</taxon>
        <taxon>Lophotrochozoa</taxon>
        <taxon>Platyhelminthes</taxon>
        <taxon>Cestoda</taxon>
        <taxon>Eucestoda</taxon>
        <taxon>Cyclophyllidea</taxon>
        <taxon>Hymenolepididae</taxon>
        <taxon>Rodentolepis</taxon>
    </lineage>
</organism>
<reference evidence="2" key="1">
    <citation type="submission" date="2017-02" db="UniProtKB">
        <authorList>
            <consortium name="WormBaseParasite"/>
        </authorList>
    </citation>
    <scope>IDENTIFICATION</scope>
</reference>
<dbReference type="PANTHER" id="PTHR36688:SF1">
    <property type="entry name" value="ENDONUCLEASE_EXONUCLEASE_PHOSPHATASE DOMAIN-CONTAINING PROTEIN"/>
    <property type="match status" value="1"/>
</dbReference>
<dbReference type="Pfam" id="PF00078">
    <property type="entry name" value="RVT_1"/>
    <property type="match status" value="1"/>
</dbReference>
<dbReference type="PANTHER" id="PTHR36688">
    <property type="entry name" value="ENDO/EXONUCLEASE/PHOSPHATASE DOMAIN-CONTAINING PROTEIN"/>
    <property type="match status" value="1"/>
</dbReference>
<sequence>LSVLTEPFRPCELTAAIKQLKCKKSPGKDGIHPEFLIRMGPKAKETMLTLYNKIWETSFLINQWKVAIVIPVLKRAKTLATLTIIGLSNLQAFWLNLWKEWSEQAGFRPQRSSNQQVASFSQHIKYAHDARNTLTAVFVDIKSAYDLVWKEKLILKLAKFDTEMLYQNPIFYKQVFHRELSQAALFSISSSITAELAQTVTGIKCLLYADDLVLWYSAPLISALKLLANWYKDTTIEKTNEFTYLGMTFDTKLTWKNHIAKIAERVSNRLNVLKRLAGSLWGCASSTLDTTYKMFIQPIMLCCCEPLITATEVILKPLEKAHNQALRLITGEIKSTPIDAMLQVTGSTTIGSLIKEKALILSNKGETQLALSDITDWPGIEAVADWPRIEAVAEFNFGQESKPLLSLDYVPDGLPGKTPSKIGSIQSRCNELKARTKENHIADWPRIEAEFRLSTGHDCLAKHLHRLGLYTQPTCSLSNLQDEMEKTHLTQCPA</sequence>
<accession>A0A0R3TZY1</accession>
<protein>
    <submittedName>
        <fullName evidence="2">Reverse transcriptase domain-containing protein</fullName>
    </submittedName>
</protein>
<dbReference type="WBParaSite" id="HNAJ_0001343001-mRNA-1">
    <property type="protein sequence ID" value="HNAJ_0001343001-mRNA-1"/>
    <property type="gene ID" value="HNAJ_0001343001"/>
</dbReference>
<dbReference type="InterPro" id="IPR000477">
    <property type="entry name" value="RT_dom"/>
</dbReference>
<dbReference type="InterPro" id="IPR052560">
    <property type="entry name" value="RdDP_mobile_element"/>
</dbReference>
<name>A0A0R3TZY1_RODNA</name>
<proteinExistence type="predicted"/>
<feature type="domain" description="Reverse transcriptase" evidence="1">
    <location>
        <begin position="102"/>
        <end position="234"/>
    </location>
</feature>
<dbReference type="AlphaFoldDB" id="A0A0R3TZY1"/>